<keyword evidence="2" id="KW-0812">Transmembrane</keyword>
<accession>A0A3D9UJT0</accession>
<proteinExistence type="predicted"/>
<feature type="compositionally biased region" description="Low complexity" evidence="1">
    <location>
        <begin position="34"/>
        <end position="50"/>
    </location>
</feature>
<name>A0A3D9UJT0_9MICO</name>
<comment type="caution">
    <text evidence="3">The sequence shown here is derived from an EMBL/GenBank/DDBJ whole genome shotgun (WGS) entry which is preliminary data.</text>
</comment>
<feature type="region of interest" description="Disordered" evidence="1">
    <location>
        <begin position="105"/>
        <end position="157"/>
    </location>
</feature>
<keyword evidence="2" id="KW-0472">Membrane</keyword>
<feature type="transmembrane region" description="Helical" evidence="2">
    <location>
        <begin position="77"/>
        <end position="99"/>
    </location>
</feature>
<evidence type="ECO:0000313" key="4">
    <source>
        <dbReference type="Proteomes" id="UP000256253"/>
    </source>
</evidence>
<evidence type="ECO:0000313" key="3">
    <source>
        <dbReference type="EMBL" id="REF29569.1"/>
    </source>
</evidence>
<feature type="region of interest" description="Disordered" evidence="1">
    <location>
        <begin position="1"/>
        <end position="72"/>
    </location>
</feature>
<evidence type="ECO:0000256" key="2">
    <source>
        <dbReference type="SAM" id="Phobius"/>
    </source>
</evidence>
<gene>
    <name evidence="3" type="ORF">DFJ65_0521</name>
</gene>
<dbReference type="AlphaFoldDB" id="A0A3D9UJT0"/>
<sequence length="240" mass="24744">MTDPDQGRRDDTFDKFFRPAVDDEITDPGVPSGAYAQQPTQQAPSAPGAQYFQQPEQGAGYVPEPQYEPEPKREGSVLVPLMILGVSLAVLAVVGYMFLNGRQDTGTPSNAATSSTSSGADSTSSTQEGSSSTSSSTSSTTSSTTSSSSTPVTLPAGSDTGCGNEIFSTSPDVSCEFAGSVAAQARAVQAGSSQQIGARSAVTGKQYVFDCNHPDGSFITCVGTAQPDDGRRPTVYVLPN</sequence>
<protein>
    <submittedName>
        <fullName evidence="3">Uncharacterized protein</fullName>
    </submittedName>
</protein>
<dbReference type="RefSeq" id="WP_115921670.1">
    <property type="nucleotide sequence ID" value="NZ_QTUA01000001.1"/>
</dbReference>
<reference evidence="3 4" key="1">
    <citation type="submission" date="2018-08" db="EMBL/GenBank/DDBJ databases">
        <title>Sequencing the genomes of 1000 actinobacteria strains.</title>
        <authorList>
            <person name="Klenk H.-P."/>
        </authorList>
    </citation>
    <scope>NUCLEOTIDE SEQUENCE [LARGE SCALE GENOMIC DNA]</scope>
    <source>
        <strain evidence="3 4">DSM 22967</strain>
    </source>
</reference>
<dbReference type="Proteomes" id="UP000256253">
    <property type="component" value="Unassembled WGS sequence"/>
</dbReference>
<dbReference type="OrthoDB" id="10005130at2"/>
<feature type="compositionally biased region" description="Low complexity" evidence="1">
    <location>
        <begin position="105"/>
        <end position="150"/>
    </location>
</feature>
<keyword evidence="4" id="KW-1185">Reference proteome</keyword>
<dbReference type="EMBL" id="QTUA01000001">
    <property type="protein sequence ID" value="REF29569.1"/>
    <property type="molecule type" value="Genomic_DNA"/>
</dbReference>
<feature type="compositionally biased region" description="Basic and acidic residues" evidence="1">
    <location>
        <begin position="1"/>
        <end position="21"/>
    </location>
</feature>
<keyword evidence="2" id="KW-1133">Transmembrane helix</keyword>
<evidence type="ECO:0000256" key="1">
    <source>
        <dbReference type="SAM" id="MobiDB-lite"/>
    </source>
</evidence>
<organism evidence="3 4">
    <name type="scientific">Calidifontibacter indicus</name>
    <dbReference type="NCBI Taxonomy" id="419650"/>
    <lineage>
        <taxon>Bacteria</taxon>
        <taxon>Bacillati</taxon>
        <taxon>Actinomycetota</taxon>
        <taxon>Actinomycetes</taxon>
        <taxon>Micrococcales</taxon>
        <taxon>Dermacoccaceae</taxon>
        <taxon>Calidifontibacter</taxon>
    </lineage>
</organism>